<sequence>MPVGQPAHDERGRPVVTAHSDDLGMLIVPIGGRALDDQEIADLGLHRSLPSPRTFWRAMSLLFRFYRARAETQGEEIE</sequence>
<organism evidence="1 2">
    <name type="scientific">Mycolicibacterium smegmatis (strain ATCC 700084 / mc(2)155)</name>
    <name type="common">Mycobacterium smegmatis</name>
    <dbReference type="NCBI Taxonomy" id="246196"/>
    <lineage>
        <taxon>Bacteria</taxon>
        <taxon>Bacillati</taxon>
        <taxon>Actinomycetota</taxon>
        <taxon>Actinomycetes</taxon>
        <taxon>Mycobacteriales</taxon>
        <taxon>Mycobacteriaceae</taxon>
        <taxon>Mycolicibacterium</taxon>
    </lineage>
</organism>
<reference evidence="1 2" key="1">
    <citation type="submission" date="2006-10" db="EMBL/GenBank/DDBJ databases">
        <authorList>
            <person name="Fleischmann R.D."/>
            <person name="Dodson R.J."/>
            <person name="Haft D.H."/>
            <person name="Merkel J.S."/>
            <person name="Nelson W.C."/>
            <person name="Fraser C.M."/>
        </authorList>
    </citation>
    <scope>NUCLEOTIDE SEQUENCE [LARGE SCALE GENOMIC DNA]</scope>
    <source>
        <strain evidence="2">ATCC 700084 / mc(2)155</strain>
    </source>
</reference>
<protein>
    <submittedName>
        <fullName evidence="1">Uncharacterized protein</fullName>
    </submittedName>
</protein>
<dbReference type="KEGG" id="msm:MSMEG_4359"/>
<gene>
    <name evidence="1" type="ordered locus">MSMEG_4359</name>
</gene>
<evidence type="ECO:0000313" key="2">
    <source>
        <dbReference type="Proteomes" id="UP000000757"/>
    </source>
</evidence>
<dbReference type="Proteomes" id="UP000000757">
    <property type="component" value="Chromosome"/>
</dbReference>
<evidence type="ECO:0000313" key="1">
    <source>
        <dbReference type="EMBL" id="ABK72294.1"/>
    </source>
</evidence>
<dbReference type="EMBL" id="CP000480">
    <property type="protein sequence ID" value="ABK72294.1"/>
    <property type="molecule type" value="Genomic_DNA"/>
</dbReference>
<name>A0R0E6_MYCS2</name>
<proteinExistence type="predicted"/>
<dbReference type="AlphaFoldDB" id="A0R0E6"/>
<keyword evidence="2" id="KW-1185">Reference proteome</keyword>
<accession>A0R0E6</accession>